<dbReference type="AlphaFoldDB" id="A0A6A7N5M3"/>
<dbReference type="InterPro" id="IPR053842">
    <property type="entry name" value="NikA-like"/>
</dbReference>
<dbReference type="Pfam" id="PF21983">
    <property type="entry name" value="NikA-like"/>
    <property type="match status" value="1"/>
</dbReference>
<evidence type="ECO:0000313" key="2">
    <source>
        <dbReference type="Proteomes" id="UP000440498"/>
    </source>
</evidence>
<comment type="caution">
    <text evidence="1">The sequence shown here is derived from an EMBL/GenBank/DDBJ whole genome shotgun (WGS) entry which is preliminary data.</text>
</comment>
<dbReference type="Proteomes" id="UP000440498">
    <property type="component" value="Unassembled WGS sequence"/>
</dbReference>
<protein>
    <submittedName>
        <fullName evidence="1">Plasmid mobilization relaxosome protein MobC</fullName>
    </submittedName>
</protein>
<sequence>MNTDLTPRKSKGGRRKGDPAAVRTAVIGVRVSASEYITLCERSAAMHMKPAQWLRAAALSRRLPSPPVAAINREQYVELARLAANLNQLTRLANEGRKVTVADALLARLLTETRRLRQALLGVEVVDDDR</sequence>
<dbReference type="EMBL" id="WHUG01000008">
    <property type="protein sequence ID" value="MQA40425.1"/>
    <property type="molecule type" value="Genomic_DNA"/>
</dbReference>
<gene>
    <name evidence="1" type="primary">mobC</name>
    <name evidence="1" type="ORF">GEV02_19925</name>
</gene>
<keyword evidence="2" id="KW-1185">Reference proteome</keyword>
<name>A0A6A7N5M3_9BURK</name>
<proteinExistence type="predicted"/>
<organism evidence="1 2">
    <name type="scientific">Rugamonas aquatica</name>
    <dbReference type="NCBI Taxonomy" id="2743357"/>
    <lineage>
        <taxon>Bacteria</taxon>
        <taxon>Pseudomonadati</taxon>
        <taxon>Pseudomonadota</taxon>
        <taxon>Betaproteobacteria</taxon>
        <taxon>Burkholderiales</taxon>
        <taxon>Oxalobacteraceae</taxon>
        <taxon>Telluria group</taxon>
        <taxon>Rugamonas</taxon>
    </lineage>
</organism>
<evidence type="ECO:0000313" key="1">
    <source>
        <dbReference type="EMBL" id="MQA40425.1"/>
    </source>
</evidence>
<accession>A0A6A7N5M3</accession>
<dbReference type="RefSeq" id="WP_152839667.1">
    <property type="nucleotide sequence ID" value="NZ_WHUG01000008.1"/>
</dbReference>
<reference evidence="1 2" key="1">
    <citation type="submission" date="2019-10" db="EMBL/GenBank/DDBJ databases">
        <title>Two novel species isolated from a subtropical stream in China.</title>
        <authorList>
            <person name="Lu H."/>
        </authorList>
    </citation>
    <scope>NUCLEOTIDE SEQUENCE [LARGE SCALE GENOMIC DNA]</scope>
    <source>
        <strain evidence="1 2">FT29W</strain>
    </source>
</reference>